<dbReference type="PANTHER" id="PTHR16288">
    <property type="entry name" value="WD40 REPEAT PROTEIN 4"/>
    <property type="match status" value="1"/>
</dbReference>
<keyword evidence="4" id="KW-0677">Repeat</keyword>
<dbReference type="InterPro" id="IPR028884">
    <property type="entry name" value="Trm82"/>
</dbReference>
<dbReference type="EMBL" id="KB206395">
    <property type="protein sequence ID" value="ELP92079.1"/>
    <property type="molecule type" value="Genomic_DNA"/>
</dbReference>
<organism evidence="6 7">
    <name type="scientific">Entamoeba invadens IP1</name>
    <dbReference type="NCBI Taxonomy" id="370355"/>
    <lineage>
        <taxon>Eukaryota</taxon>
        <taxon>Amoebozoa</taxon>
        <taxon>Evosea</taxon>
        <taxon>Archamoebae</taxon>
        <taxon>Mastigamoebida</taxon>
        <taxon>Entamoebidae</taxon>
        <taxon>Entamoeba</taxon>
    </lineage>
</organism>
<evidence type="ECO:0000256" key="3">
    <source>
        <dbReference type="ARBA" id="ARBA00022694"/>
    </source>
</evidence>
<dbReference type="GO" id="GO:0005829">
    <property type="term" value="C:cytosol"/>
    <property type="evidence" value="ECO:0007669"/>
    <property type="project" value="TreeGrafter"/>
</dbReference>
<dbReference type="Proteomes" id="UP000014680">
    <property type="component" value="Unassembled WGS sequence"/>
</dbReference>
<dbReference type="InterPro" id="IPR036322">
    <property type="entry name" value="WD40_repeat_dom_sf"/>
</dbReference>
<dbReference type="VEuPathDB" id="AmoebaDB:EIN_379560"/>
<accession>A0A0A1UFZ8</accession>
<keyword evidence="7" id="KW-1185">Reference proteome</keyword>
<keyword evidence="3" id="KW-0819">tRNA processing</keyword>
<evidence type="ECO:0000256" key="1">
    <source>
        <dbReference type="ARBA" id="ARBA00004123"/>
    </source>
</evidence>
<dbReference type="SUPFAM" id="SSF50978">
    <property type="entry name" value="WD40 repeat-like"/>
    <property type="match status" value="1"/>
</dbReference>
<dbReference type="KEGG" id="eiv:EIN_379560"/>
<evidence type="ECO:0000313" key="7">
    <source>
        <dbReference type="Proteomes" id="UP000014680"/>
    </source>
</evidence>
<dbReference type="Gene3D" id="2.130.10.10">
    <property type="entry name" value="YVTN repeat-like/Quinoprotein amine dehydrogenase"/>
    <property type="match status" value="1"/>
</dbReference>
<sequence length="344" mass="38814">MLRVSKDKVFVIYKNTVQIYSSELEKVGHVVCEGNVSGVVELANKHYVTVGDDKKINVFDEGFRKIREIMLTKKLTSIIADENVFLVSDKFGDVFKFTEEDIPKVEEQKDEKKEKENKECATKNIVITHFSVINEISFTKKKNAIVSCDRDEKVRVTRYPRTDIIQSFCYGFVELVTSAKTEEIDGRGVVVCGGCDGKVLFFWVDNGEEIGRLQFEPSNVVIVYDALVVNKSIQCLVGIEGEALYLVKATYNANSGKLENVEKNDIFGKVKGAQRYKDDTLVYTDKDELVLVQAKKSIPISGEGSSAELKNDGVNFKEQRKVIEPAKRFVGIEEDDGKREKKSE</sequence>
<proteinExistence type="predicted"/>
<evidence type="ECO:0000256" key="5">
    <source>
        <dbReference type="ARBA" id="ARBA00023242"/>
    </source>
</evidence>
<dbReference type="OrthoDB" id="339900at2759"/>
<dbReference type="GO" id="GO:0036265">
    <property type="term" value="P:RNA (guanine-N7)-methylation"/>
    <property type="evidence" value="ECO:0007669"/>
    <property type="project" value="InterPro"/>
</dbReference>
<dbReference type="GO" id="GO:0043527">
    <property type="term" value="C:tRNA methyltransferase complex"/>
    <property type="evidence" value="ECO:0007669"/>
    <property type="project" value="TreeGrafter"/>
</dbReference>
<protein>
    <submittedName>
        <fullName evidence="6">Uncharacterized protein</fullName>
    </submittedName>
</protein>
<dbReference type="RefSeq" id="XP_004258850.1">
    <property type="nucleotide sequence ID" value="XM_004258802.1"/>
</dbReference>
<evidence type="ECO:0000256" key="4">
    <source>
        <dbReference type="ARBA" id="ARBA00022737"/>
    </source>
</evidence>
<dbReference type="GO" id="GO:0005634">
    <property type="term" value="C:nucleus"/>
    <property type="evidence" value="ECO:0007669"/>
    <property type="project" value="UniProtKB-SubCell"/>
</dbReference>
<dbReference type="GO" id="GO:0006400">
    <property type="term" value="P:tRNA modification"/>
    <property type="evidence" value="ECO:0007669"/>
    <property type="project" value="TreeGrafter"/>
</dbReference>
<evidence type="ECO:0000256" key="2">
    <source>
        <dbReference type="ARBA" id="ARBA00022574"/>
    </source>
</evidence>
<dbReference type="PANTHER" id="PTHR16288:SF0">
    <property type="entry name" value="TRNA (GUANINE-N(7)-)-METHYLTRANSFERASE NON-CATALYTIC SUBUNIT WDR4"/>
    <property type="match status" value="1"/>
</dbReference>
<comment type="subcellular location">
    <subcellularLocation>
        <location evidence="1">Nucleus</location>
    </subcellularLocation>
</comment>
<gene>
    <name evidence="6" type="ORF">EIN_379560</name>
</gene>
<dbReference type="OMA" id="HTDGANS"/>
<dbReference type="GeneID" id="14891134"/>
<reference evidence="6 7" key="1">
    <citation type="submission" date="2012-10" db="EMBL/GenBank/DDBJ databases">
        <authorList>
            <person name="Zafar N."/>
            <person name="Inman J."/>
            <person name="Hall N."/>
            <person name="Lorenzi H."/>
            <person name="Caler E."/>
        </authorList>
    </citation>
    <scope>NUCLEOTIDE SEQUENCE [LARGE SCALE GENOMIC DNA]</scope>
    <source>
        <strain evidence="6 7">IP1</strain>
    </source>
</reference>
<keyword evidence="2" id="KW-0853">WD repeat</keyword>
<keyword evidence="5" id="KW-0539">Nucleus</keyword>
<name>A0A0A1UFZ8_ENTIV</name>
<dbReference type="InterPro" id="IPR015943">
    <property type="entry name" value="WD40/YVTN_repeat-like_dom_sf"/>
</dbReference>
<dbReference type="AlphaFoldDB" id="A0A0A1UFZ8"/>
<evidence type="ECO:0000313" key="6">
    <source>
        <dbReference type="EMBL" id="ELP92079.1"/>
    </source>
</evidence>